<keyword evidence="1" id="KW-1133">Transmembrane helix</keyword>
<keyword evidence="1" id="KW-0812">Transmembrane</keyword>
<comment type="caution">
    <text evidence="2">The sequence shown here is derived from an EMBL/GenBank/DDBJ whole genome shotgun (WGS) entry which is preliminary data.</text>
</comment>
<evidence type="ECO:0000313" key="3">
    <source>
        <dbReference type="Proteomes" id="UP000192578"/>
    </source>
</evidence>
<dbReference type="EMBL" id="MTYJ01000131">
    <property type="protein sequence ID" value="OQV13054.1"/>
    <property type="molecule type" value="Genomic_DNA"/>
</dbReference>
<keyword evidence="1" id="KW-0472">Membrane</keyword>
<sequence length="109" mass="12008">MVCFLNPPRACGYILLKPILSLEIFGMGAKVFSWPHIFVLSWGGFKGAVTLALGMICADDTGIGGQLHPQIRKKMLFHSAGAVGFTLLFNASTMRFLLKRLGKVREKRP</sequence>
<protein>
    <submittedName>
        <fullName evidence="2">Uncharacterized protein</fullName>
    </submittedName>
</protein>
<organism evidence="2 3">
    <name type="scientific">Hypsibius exemplaris</name>
    <name type="common">Freshwater tardigrade</name>
    <dbReference type="NCBI Taxonomy" id="2072580"/>
    <lineage>
        <taxon>Eukaryota</taxon>
        <taxon>Metazoa</taxon>
        <taxon>Ecdysozoa</taxon>
        <taxon>Tardigrada</taxon>
        <taxon>Eutardigrada</taxon>
        <taxon>Parachela</taxon>
        <taxon>Hypsibioidea</taxon>
        <taxon>Hypsibiidae</taxon>
        <taxon>Hypsibius</taxon>
    </lineage>
</organism>
<dbReference type="OrthoDB" id="441412at2759"/>
<accession>A0A1W0WCW0</accession>
<feature type="transmembrane region" description="Helical" evidence="1">
    <location>
        <begin position="37"/>
        <end position="56"/>
    </location>
</feature>
<gene>
    <name evidence="2" type="ORF">BV898_12711</name>
</gene>
<dbReference type="Proteomes" id="UP000192578">
    <property type="component" value="Unassembled WGS sequence"/>
</dbReference>
<evidence type="ECO:0000256" key="1">
    <source>
        <dbReference type="SAM" id="Phobius"/>
    </source>
</evidence>
<feature type="transmembrane region" description="Helical" evidence="1">
    <location>
        <begin position="76"/>
        <end position="98"/>
    </location>
</feature>
<dbReference type="AlphaFoldDB" id="A0A1W0WCW0"/>
<proteinExistence type="predicted"/>
<reference evidence="3" key="1">
    <citation type="submission" date="2017-01" db="EMBL/GenBank/DDBJ databases">
        <title>Comparative genomics of anhydrobiosis in the tardigrade Hypsibius dujardini.</title>
        <authorList>
            <person name="Yoshida Y."/>
            <person name="Koutsovoulos G."/>
            <person name="Laetsch D."/>
            <person name="Stevens L."/>
            <person name="Kumar S."/>
            <person name="Horikawa D."/>
            <person name="Ishino K."/>
            <person name="Komine S."/>
            <person name="Tomita M."/>
            <person name="Blaxter M."/>
            <person name="Arakawa K."/>
        </authorList>
    </citation>
    <scope>NUCLEOTIDE SEQUENCE [LARGE SCALE GENOMIC DNA]</scope>
    <source>
        <strain evidence="3">Z151</strain>
    </source>
</reference>
<keyword evidence="3" id="KW-1185">Reference proteome</keyword>
<name>A0A1W0WCW0_HYPEX</name>
<evidence type="ECO:0000313" key="2">
    <source>
        <dbReference type="EMBL" id="OQV13054.1"/>
    </source>
</evidence>